<reference evidence="2" key="1">
    <citation type="journal article" date="2021" name="BMC Genomics">
        <title>Chromosome-level genome assembly and manually-curated proteome of model necrotroph Parastagonospora nodorum Sn15 reveals a genome-wide trove of candidate effector homologs, and redundancy of virulence-related functions within an accessory chromosome.</title>
        <authorList>
            <person name="Bertazzoni S."/>
            <person name="Jones D.A.B."/>
            <person name="Phan H.T."/>
            <person name="Tan K.-C."/>
            <person name="Hane J.K."/>
        </authorList>
    </citation>
    <scope>NUCLEOTIDE SEQUENCE [LARGE SCALE GENOMIC DNA]</scope>
    <source>
        <strain evidence="2">SN15 / ATCC MYA-4574 / FGSC 10173)</strain>
    </source>
</reference>
<dbReference type="RefSeq" id="XP_001792402.1">
    <property type="nucleotide sequence ID" value="XM_001792350.1"/>
</dbReference>
<dbReference type="AlphaFoldDB" id="A0A7U2F5G7"/>
<keyword evidence="2" id="KW-1185">Reference proteome</keyword>
<gene>
    <name evidence="1" type="ORF">JI435_017740</name>
</gene>
<evidence type="ECO:0000313" key="1">
    <source>
        <dbReference type="EMBL" id="QRC96889.1"/>
    </source>
</evidence>
<dbReference type="VEuPathDB" id="FungiDB:JI435_017740"/>
<name>A0A7U2F5G7_PHANO</name>
<dbReference type="Proteomes" id="UP000663193">
    <property type="component" value="Chromosome 6"/>
</dbReference>
<protein>
    <submittedName>
        <fullName evidence="1">Uncharacterized protein</fullName>
    </submittedName>
</protein>
<organism evidence="1 2">
    <name type="scientific">Phaeosphaeria nodorum (strain SN15 / ATCC MYA-4574 / FGSC 10173)</name>
    <name type="common">Glume blotch fungus</name>
    <name type="synonym">Parastagonospora nodorum</name>
    <dbReference type="NCBI Taxonomy" id="321614"/>
    <lineage>
        <taxon>Eukaryota</taxon>
        <taxon>Fungi</taxon>
        <taxon>Dikarya</taxon>
        <taxon>Ascomycota</taxon>
        <taxon>Pezizomycotina</taxon>
        <taxon>Dothideomycetes</taxon>
        <taxon>Pleosporomycetidae</taxon>
        <taxon>Pleosporales</taxon>
        <taxon>Pleosporineae</taxon>
        <taxon>Phaeosphaeriaceae</taxon>
        <taxon>Parastagonospora</taxon>
    </lineage>
</organism>
<evidence type="ECO:0000313" key="2">
    <source>
        <dbReference type="Proteomes" id="UP000663193"/>
    </source>
</evidence>
<sequence length="131" mass="14475">MIPTYELREGDAVKNAIQRIIVPLEHVNKNAPDVAMECMDLFLTFHASFAHKNMRLLAATAIGLCLRQGGDVYILSSLLEKLEAPTIPNVDEVFDLVAGSVWSCPGVLMILDVKKPLPSYMHKALTRSNLV</sequence>
<dbReference type="EMBL" id="CP069028">
    <property type="protein sequence ID" value="QRC96889.1"/>
    <property type="molecule type" value="Genomic_DNA"/>
</dbReference>
<dbReference type="KEGG" id="pno:SNOG_01774"/>
<proteinExistence type="predicted"/>
<accession>A0A7U2F5G7</accession>